<dbReference type="InterPro" id="IPR009057">
    <property type="entry name" value="Homeodomain-like_sf"/>
</dbReference>
<dbReference type="SUPFAM" id="SSF46689">
    <property type="entry name" value="Homeodomain-like"/>
    <property type="match status" value="1"/>
</dbReference>
<dbReference type="PRINTS" id="PR00032">
    <property type="entry name" value="HTHARAC"/>
</dbReference>
<proteinExistence type="predicted"/>
<keyword evidence="1" id="KW-0805">Transcription regulation</keyword>
<sequence length="51" mass="6034">MFTSCWTKCPVREIARLCGYQEEFHFSKMFKLMNGVSPSSYRNRKEPSIDP</sequence>
<keyword evidence="6" id="KW-1185">Reference proteome</keyword>
<accession>A0A4S4BRB2</accession>
<evidence type="ECO:0000256" key="3">
    <source>
        <dbReference type="ARBA" id="ARBA00023163"/>
    </source>
</evidence>
<evidence type="ECO:0000256" key="1">
    <source>
        <dbReference type="ARBA" id="ARBA00023015"/>
    </source>
</evidence>
<dbReference type="PROSITE" id="PS01124">
    <property type="entry name" value="HTH_ARAC_FAMILY_2"/>
    <property type="match status" value="1"/>
</dbReference>
<organism evidence="5 6">
    <name type="scientific">Cohnella fermenti</name>
    <dbReference type="NCBI Taxonomy" id="2565925"/>
    <lineage>
        <taxon>Bacteria</taxon>
        <taxon>Bacillati</taxon>
        <taxon>Bacillota</taxon>
        <taxon>Bacilli</taxon>
        <taxon>Bacillales</taxon>
        <taxon>Paenibacillaceae</taxon>
        <taxon>Cohnella</taxon>
    </lineage>
</organism>
<evidence type="ECO:0000313" key="5">
    <source>
        <dbReference type="EMBL" id="THF76956.1"/>
    </source>
</evidence>
<dbReference type="EMBL" id="SSOB01000022">
    <property type="protein sequence ID" value="THF76956.1"/>
    <property type="molecule type" value="Genomic_DNA"/>
</dbReference>
<feature type="domain" description="HTH araC/xylS-type" evidence="4">
    <location>
        <begin position="1"/>
        <end position="44"/>
    </location>
</feature>
<dbReference type="Gene3D" id="1.10.10.60">
    <property type="entry name" value="Homeodomain-like"/>
    <property type="match status" value="1"/>
</dbReference>
<dbReference type="InterPro" id="IPR020449">
    <property type="entry name" value="Tscrpt_reg_AraC-type_HTH"/>
</dbReference>
<dbReference type="AlphaFoldDB" id="A0A4S4BRB2"/>
<dbReference type="GO" id="GO:0003700">
    <property type="term" value="F:DNA-binding transcription factor activity"/>
    <property type="evidence" value="ECO:0007669"/>
    <property type="project" value="InterPro"/>
</dbReference>
<protein>
    <submittedName>
        <fullName evidence="5">AraC family transcriptional regulator</fullName>
    </submittedName>
</protein>
<keyword evidence="2" id="KW-0238">DNA-binding</keyword>
<dbReference type="GO" id="GO:0043565">
    <property type="term" value="F:sequence-specific DNA binding"/>
    <property type="evidence" value="ECO:0007669"/>
    <property type="project" value="InterPro"/>
</dbReference>
<keyword evidence="3" id="KW-0804">Transcription</keyword>
<evidence type="ECO:0000313" key="6">
    <source>
        <dbReference type="Proteomes" id="UP000310636"/>
    </source>
</evidence>
<evidence type="ECO:0000256" key="2">
    <source>
        <dbReference type="ARBA" id="ARBA00023125"/>
    </source>
</evidence>
<dbReference type="Proteomes" id="UP000310636">
    <property type="component" value="Unassembled WGS sequence"/>
</dbReference>
<reference evidence="5 6" key="1">
    <citation type="submission" date="2019-04" db="EMBL/GenBank/DDBJ databases">
        <title>Cohnella sp. nov. isolated from preserved vegetables.</title>
        <authorList>
            <person name="Lin S.-Y."/>
            <person name="Hung M.-H."/>
            <person name="Young C.-C."/>
        </authorList>
    </citation>
    <scope>NUCLEOTIDE SEQUENCE [LARGE SCALE GENOMIC DNA]</scope>
    <source>
        <strain evidence="5 6">CC-MHH1044</strain>
    </source>
</reference>
<gene>
    <name evidence="5" type="ORF">E6C55_17615</name>
</gene>
<evidence type="ECO:0000259" key="4">
    <source>
        <dbReference type="PROSITE" id="PS01124"/>
    </source>
</evidence>
<dbReference type="Pfam" id="PF12833">
    <property type="entry name" value="HTH_18"/>
    <property type="match status" value="1"/>
</dbReference>
<dbReference type="OrthoDB" id="2615714at2"/>
<dbReference type="InterPro" id="IPR018060">
    <property type="entry name" value="HTH_AraC"/>
</dbReference>
<comment type="caution">
    <text evidence="5">The sequence shown here is derived from an EMBL/GenBank/DDBJ whole genome shotgun (WGS) entry which is preliminary data.</text>
</comment>
<name>A0A4S4BRB2_9BACL</name>